<evidence type="ECO:0000256" key="1">
    <source>
        <dbReference type="ARBA" id="ARBA00004173"/>
    </source>
</evidence>
<dbReference type="InterPro" id="IPR000361">
    <property type="entry name" value="ATAP_core_dom"/>
</dbReference>
<organism evidence="11">
    <name type="scientific">Pinctada fucata</name>
    <name type="common">Akoya pearl oyster</name>
    <name type="synonym">Pinctada imbricata fucata</name>
    <dbReference type="NCBI Taxonomy" id="50426"/>
    <lineage>
        <taxon>Eukaryota</taxon>
        <taxon>Metazoa</taxon>
        <taxon>Spiralia</taxon>
        <taxon>Lophotrochozoa</taxon>
        <taxon>Mollusca</taxon>
        <taxon>Bivalvia</taxon>
        <taxon>Autobranchia</taxon>
        <taxon>Pteriomorphia</taxon>
        <taxon>Pterioida</taxon>
        <taxon>Pterioidea</taxon>
        <taxon>Pteriidae</taxon>
        <taxon>Pinctada</taxon>
    </lineage>
</organism>
<sequence length="156" mass="17459">MTSFAKGTIRKFLSLALRESGHGRWSQRKVLHSMSRLLSTQVTSPQSTPDDSVKLSDSCIKKLKELGETKSYLRVAVEGGGCSGFEYKFSIEDNMQDDDKIFERDGVKVIVDMDTLEFMKGSTIDYHEELIRSSFRVIDNPQAEQGCSCGASFSLK</sequence>
<evidence type="ECO:0000256" key="9">
    <source>
        <dbReference type="ARBA" id="ARBA00093471"/>
    </source>
</evidence>
<reference evidence="11" key="1">
    <citation type="submission" date="2016-03" db="EMBL/GenBank/DDBJ databases">
        <authorList>
            <person name="Ploux O."/>
        </authorList>
    </citation>
    <scope>NUCLEOTIDE SEQUENCE</scope>
    <source>
        <tissue evidence="11">Mantle</tissue>
    </source>
</reference>
<protein>
    <recommendedName>
        <fullName evidence="7">Iron-sulfur cluster assembly 2 homolog, mitochondrial</fullName>
    </recommendedName>
    <alternativeName>
        <fullName evidence="8">HESB-like domain-containing protein 1</fullName>
    </alternativeName>
</protein>
<evidence type="ECO:0000259" key="10">
    <source>
        <dbReference type="Pfam" id="PF01521"/>
    </source>
</evidence>
<dbReference type="Pfam" id="PF01521">
    <property type="entry name" value="Fe-S_biosyn"/>
    <property type="match status" value="1"/>
</dbReference>
<dbReference type="GO" id="GO:0016226">
    <property type="term" value="P:iron-sulfur cluster assembly"/>
    <property type="evidence" value="ECO:0007669"/>
    <property type="project" value="InterPro"/>
</dbReference>
<dbReference type="NCBIfam" id="TIGR00049">
    <property type="entry name" value="iron-sulfur cluster assembly accessory protein"/>
    <property type="match status" value="1"/>
</dbReference>
<comment type="function">
    <text evidence="6">Involved in the maturation of mitochondrial 4Fe-4S proteins functioning late in the iron-sulfur cluster assembly pathway. May be involved in the binding of an intermediate of Fe/S cluster assembly.</text>
</comment>
<keyword evidence="3" id="KW-0479">Metal-binding</keyword>
<dbReference type="PANTHER" id="PTHR43011">
    <property type="entry name" value="IRON-SULFUR CLUSTER ASSEMBLY 2 HOMOLOG, MITOCHONDRIAL"/>
    <property type="match status" value="1"/>
</dbReference>
<keyword evidence="4" id="KW-0408">Iron</keyword>
<dbReference type="EMBL" id="GELH01000869">
    <property type="protein sequence ID" value="JAS03403.1"/>
    <property type="molecule type" value="Transcribed_RNA"/>
</dbReference>
<dbReference type="SUPFAM" id="SSF89360">
    <property type="entry name" value="HesB-like domain"/>
    <property type="match status" value="1"/>
</dbReference>
<accession>A0A194ALR6</accession>
<evidence type="ECO:0000256" key="5">
    <source>
        <dbReference type="ARBA" id="ARBA00023128"/>
    </source>
</evidence>
<evidence type="ECO:0000256" key="2">
    <source>
        <dbReference type="ARBA" id="ARBA00006718"/>
    </source>
</evidence>
<feature type="domain" description="Core" evidence="10">
    <location>
        <begin position="53"/>
        <end position="150"/>
    </location>
</feature>
<comment type="similarity">
    <text evidence="2">Belongs to the HesB/IscA family.</text>
</comment>
<dbReference type="Gene3D" id="2.60.300.12">
    <property type="entry name" value="HesB-like domain"/>
    <property type="match status" value="1"/>
</dbReference>
<evidence type="ECO:0000313" key="11">
    <source>
        <dbReference type="EMBL" id="JAS03402.1"/>
    </source>
</evidence>
<dbReference type="GO" id="GO:0051537">
    <property type="term" value="F:2 iron, 2 sulfur cluster binding"/>
    <property type="evidence" value="ECO:0007669"/>
    <property type="project" value="TreeGrafter"/>
</dbReference>
<dbReference type="InterPro" id="IPR035903">
    <property type="entry name" value="HesB-like_dom_sf"/>
</dbReference>
<keyword evidence="5" id="KW-0496">Mitochondrion</keyword>
<name>A0A194ALR6_PINFU</name>
<dbReference type="AlphaFoldDB" id="A0A194ALR6"/>
<evidence type="ECO:0000256" key="6">
    <source>
        <dbReference type="ARBA" id="ARBA00057540"/>
    </source>
</evidence>
<dbReference type="FunFam" id="2.60.300.12:FF:000006">
    <property type="entry name" value="Iron-sulfur cluster assembly 2 mitochondrial"/>
    <property type="match status" value="1"/>
</dbReference>
<dbReference type="PANTHER" id="PTHR43011:SF1">
    <property type="entry name" value="IRON-SULFUR CLUSTER ASSEMBLY 2 HOMOLOG, MITOCHONDRIAL"/>
    <property type="match status" value="1"/>
</dbReference>
<evidence type="ECO:0000256" key="3">
    <source>
        <dbReference type="ARBA" id="ARBA00022723"/>
    </source>
</evidence>
<comment type="subcellular location">
    <subcellularLocation>
        <location evidence="1">Mitochondrion</location>
    </subcellularLocation>
</comment>
<evidence type="ECO:0000256" key="7">
    <source>
        <dbReference type="ARBA" id="ARBA00073313"/>
    </source>
</evidence>
<proteinExistence type="inferred from homology"/>
<dbReference type="InterPro" id="IPR016092">
    <property type="entry name" value="ATAP"/>
</dbReference>
<evidence type="ECO:0000256" key="4">
    <source>
        <dbReference type="ARBA" id="ARBA00023004"/>
    </source>
</evidence>
<dbReference type="GO" id="GO:0120510">
    <property type="term" value="C:mitochondrial [4Fe-4S] assembly complex"/>
    <property type="evidence" value="ECO:0007669"/>
    <property type="project" value="UniProtKB-ARBA"/>
</dbReference>
<dbReference type="GO" id="GO:0051539">
    <property type="term" value="F:4 iron, 4 sulfur cluster binding"/>
    <property type="evidence" value="ECO:0007669"/>
    <property type="project" value="TreeGrafter"/>
</dbReference>
<dbReference type="GO" id="GO:0005506">
    <property type="term" value="F:iron ion binding"/>
    <property type="evidence" value="ECO:0007669"/>
    <property type="project" value="TreeGrafter"/>
</dbReference>
<evidence type="ECO:0000256" key="8">
    <source>
        <dbReference type="ARBA" id="ARBA00077082"/>
    </source>
</evidence>
<dbReference type="EMBL" id="GELH01000870">
    <property type="protein sequence ID" value="JAS03402.1"/>
    <property type="molecule type" value="Transcribed_RNA"/>
</dbReference>
<comment type="subunit">
    <text evidence="9">Heterotetramer; forms a dimer of dimers with IBA57. Interacts with [2Fe-2S]-ISCA2 forming the heterodimer [2Fe- 2S]-ISCA2-IBA57 complex; [2Fe-2S] cluster binding is absolutely required to promote the complex formation.</text>
</comment>